<proteinExistence type="predicted"/>
<protein>
    <submittedName>
        <fullName evidence="1">Response regulator</fullName>
    </submittedName>
</protein>
<reference evidence="1" key="1">
    <citation type="submission" date="2022-11" db="EMBL/GenBank/DDBJ databases">
        <title>beta-Carotene-producing bacterium, Jeongeuplla avenae sp. nov., alleviates the salt stress of Arabidopsis seedlings.</title>
        <authorList>
            <person name="Jiang L."/>
            <person name="Lee J."/>
        </authorList>
    </citation>
    <scope>NUCLEOTIDE SEQUENCE</scope>
    <source>
        <strain evidence="1">DY_R2A_6</strain>
    </source>
</reference>
<gene>
    <name evidence="1" type="ORF">OXU80_23960</name>
</gene>
<name>A0ACD4NMB3_9HYPH</name>
<sequence length="126" mass="13818">MTGSKERAPAVLVVEDEALVRIVMVEELEDAGFHVLEAESGDEGLREIERHPNLKAILTDIEMPGSVDGVALARITNERYPNAAVIVMSGRRRPGRGDLPSNARFFGKPYRHAEVIQALHELMGCG</sequence>
<evidence type="ECO:0000313" key="2">
    <source>
        <dbReference type="Proteomes" id="UP001163223"/>
    </source>
</evidence>
<dbReference type="EMBL" id="CP113520">
    <property type="protein sequence ID" value="WAJ27863.1"/>
    <property type="molecule type" value="Genomic_DNA"/>
</dbReference>
<accession>A0ACD4NMB3</accession>
<organism evidence="1 2">
    <name type="scientific">Antarcticirhabdus aurantiaca</name>
    <dbReference type="NCBI Taxonomy" id="2606717"/>
    <lineage>
        <taxon>Bacteria</taxon>
        <taxon>Pseudomonadati</taxon>
        <taxon>Pseudomonadota</taxon>
        <taxon>Alphaproteobacteria</taxon>
        <taxon>Hyphomicrobiales</taxon>
        <taxon>Aurantimonadaceae</taxon>
        <taxon>Antarcticirhabdus</taxon>
    </lineage>
</organism>
<keyword evidence="2" id="KW-1185">Reference proteome</keyword>
<evidence type="ECO:0000313" key="1">
    <source>
        <dbReference type="EMBL" id="WAJ27863.1"/>
    </source>
</evidence>
<dbReference type="Proteomes" id="UP001163223">
    <property type="component" value="Chromosome"/>
</dbReference>